<evidence type="ECO:0000313" key="2">
    <source>
        <dbReference type="EMBL" id="KAI1519069.1"/>
    </source>
</evidence>
<evidence type="ECO:0000313" key="1">
    <source>
        <dbReference type="EMBL" id="KAF7575015.1"/>
    </source>
</evidence>
<evidence type="ECO:0000313" key="3">
    <source>
        <dbReference type="Proteomes" id="UP000245464"/>
    </source>
</evidence>
<accession>A0A2W1I264</accession>
<dbReference type="OMA" id="INSEAHM"/>
<protein>
    <submittedName>
        <fullName evidence="1">Atrophin-1 domain containing protein</fullName>
    </submittedName>
</protein>
<dbReference type="EMBL" id="NRDI02000002">
    <property type="protein sequence ID" value="KAI1519069.1"/>
    <property type="molecule type" value="Genomic_DNA"/>
</dbReference>
<dbReference type="EMBL" id="NQIK02000002">
    <property type="protein sequence ID" value="KAF7575015.1"/>
    <property type="molecule type" value="Genomic_DNA"/>
</dbReference>
<dbReference type="AlphaFoldDB" id="A0A2W1I264"/>
<name>A0A2W1I264_9PLEO</name>
<comment type="caution">
    <text evidence="1">The sequence shown here is derived from an EMBL/GenBank/DDBJ whole genome shotgun (WGS) entry which is preliminary data.</text>
</comment>
<reference evidence="4" key="4">
    <citation type="journal article" date="2022" name="Microb. Genom.">
        <title>A global pangenome for the wheat fungal pathogen Pyrenophora tritici-repentis and prediction of effector protein structural homology.</title>
        <authorList>
            <person name="Moolhuijzen P.M."/>
            <person name="See P.T."/>
            <person name="Shi G."/>
            <person name="Powell H.R."/>
            <person name="Cockram J."/>
            <person name="Jorgensen L.N."/>
            <person name="Benslimane H."/>
            <person name="Strelkov S.E."/>
            <person name="Turner J."/>
            <person name="Liu Z."/>
            <person name="Moffat C.S."/>
        </authorList>
    </citation>
    <scope>NUCLEOTIDE SEQUENCE [LARGE SCALE GENOMIC DNA]</scope>
</reference>
<sequence>MSNNTTALTPLSLEEVLHIYLLCFETAADTIPEEPVAYTVPYRHLSVPVPIWQLWTRKVVKDKGPPKNCKRIPKLPVRLQEALARKDLCGYFCWLLEREVNEKIAERFGGSALWVLFKPKINFLLAFRDCRNQPNIPLHSVLLIETPGKETMIMDGTLRQYLWAPSTWLQTMGEWEDRRVDKSNGGRGFQRNPSYCKKDVEQSARKNDKGYWKVVRERMTKLLKDMNWDELESLETGKRIELVREMAREKFAGVWEDACDPHQRHSNEHR</sequence>
<gene>
    <name evidence="2" type="ORF">Ptr86124_002197</name>
    <name evidence="1" type="ORF">PtrM4_066390</name>
</gene>
<dbReference type="OrthoDB" id="3789784at2759"/>
<reference evidence="1" key="1">
    <citation type="journal article" date="2018" name="BMC Genomics">
        <title>Comparative genomics of the wheat fungal pathogen Pyrenophora tritici-repentis reveals chromosomal variations and genome plasticity.</title>
        <authorList>
            <person name="Moolhuijzen P."/>
            <person name="See P.T."/>
            <person name="Hane J.K."/>
            <person name="Shi G."/>
            <person name="Liu Z."/>
            <person name="Oliver R.P."/>
            <person name="Moffat C.S."/>
        </authorList>
    </citation>
    <scope>NUCLEOTIDE SEQUENCE [LARGE SCALE GENOMIC DNA]</scope>
    <source>
        <strain evidence="1">M4</strain>
    </source>
</reference>
<organism evidence="1 3">
    <name type="scientific">Pyrenophora tritici-repentis</name>
    <dbReference type="NCBI Taxonomy" id="45151"/>
    <lineage>
        <taxon>Eukaryota</taxon>
        <taxon>Fungi</taxon>
        <taxon>Dikarya</taxon>
        <taxon>Ascomycota</taxon>
        <taxon>Pezizomycotina</taxon>
        <taxon>Dothideomycetes</taxon>
        <taxon>Pleosporomycetidae</taxon>
        <taxon>Pleosporales</taxon>
        <taxon>Pleosporineae</taxon>
        <taxon>Pleosporaceae</taxon>
        <taxon>Pyrenophora</taxon>
    </lineage>
</organism>
<evidence type="ECO:0000313" key="4">
    <source>
        <dbReference type="Proteomes" id="UP000249757"/>
    </source>
</evidence>
<proteinExistence type="predicted"/>
<reference evidence="2" key="2">
    <citation type="submission" date="2021-05" db="EMBL/GenBank/DDBJ databases">
        <authorList>
            <person name="Moolhuijzen P.M."/>
            <person name="Moffat C.S."/>
        </authorList>
    </citation>
    <scope>NUCLEOTIDE SEQUENCE</scope>
    <source>
        <strain evidence="2">86-124</strain>
    </source>
</reference>
<keyword evidence="4" id="KW-1185">Reference proteome</keyword>
<dbReference type="Proteomes" id="UP000245464">
    <property type="component" value="Chromosome 2"/>
</dbReference>
<dbReference type="Proteomes" id="UP000249757">
    <property type="component" value="Unassembled WGS sequence"/>
</dbReference>
<reference evidence="2" key="3">
    <citation type="journal article" date="2022" name="bioRxiv">
        <title>A global pangenome for the wheat fungal pathogen Pyrenophora tritici-repentis and prediction of effector protein structural homology.</title>
        <authorList>
            <person name="Moolhuijzen P."/>
            <person name="See P.T."/>
            <person name="Shi G."/>
            <person name="Powell H.R."/>
            <person name="Cockram J."/>
            <person name="Jorgensen L.N."/>
            <person name="Benslimane H."/>
            <person name="Strelkov S.E."/>
            <person name="Turner J."/>
            <person name="Liu Z."/>
            <person name="Moffat C.S."/>
        </authorList>
    </citation>
    <scope>NUCLEOTIDE SEQUENCE</scope>
    <source>
        <strain evidence="2">86-124</strain>
    </source>
</reference>